<dbReference type="Gene3D" id="1.10.533.10">
    <property type="entry name" value="Death Domain, Fas"/>
    <property type="match status" value="1"/>
</dbReference>
<dbReference type="GO" id="GO:0042981">
    <property type="term" value="P:regulation of apoptotic process"/>
    <property type="evidence" value="ECO:0007669"/>
    <property type="project" value="InterPro"/>
</dbReference>
<feature type="repeat" description="ANK" evidence="3">
    <location>
        <begin position="505"/>
        <end position="537"/>
    </location>
</feature>
<dbReference type="Pfam" id="PF12796">
    <property type="entry name" value="Ank_2"/>
    <property type="match status" value="5"/>
</dbReference>
<evidence type="ECO:0000259" key="4">
    <source>
        <dbReference type="PROSITE" id="PS50209"/>
    </source>
</evidence>
<feature type="repeat" description="ANK" evidence="3">
    <location>
        <begin position="282"/>
        <end position="314"/>
    </location>
</feature>
<feature type="repeat" description="ANK" evidence="3">
    <location>
        <begin position="638"/>
        <end position="670"/>
    </location>
</feature>
<evidence type="ECO:0000256" key="1">
    <source>
        <dbReference type="ARBA" id="ARBA00022737"/>
    </source>
</evidence>
<dbReference type="InterPro" id="IPR001315">
    <property type="entry name" value="CARD"/>
</dbReference>
<comment type="caution">
    <text evidence="5">The sequence shown here is derived from an EMBL/GenBank/DDBJ whole genome shotgun (WGS) entry which is preliminary data.</text>
</comment>
<feature type="repeat" description="ANK" evidence="3">
    <location>
        <begin position="571"/>
        <end position="604"/>
    </location>
</feature>
<evidence type="ECO:0000256" key="3">
    <source>
        <dbReference type="PROSITE-ProRule" id="PRU00023"/>
    </source>
</evidence>
<name>A0AA88MDA2_CHASR</name>
<accession>A0AA88MDA2</accession>
<evidence type="ECO:0000313" key="5">
    <source>
        <dbReference type="EMBL" id="KAK2835799.1"/>
    </source>
</evidence>
<dbReference type="PRINTS" id="PR01415">
    <property type="entry name" value="ANKYRIN"/>
</dbReference>
<dbReference type="EMBL" id="JAUPFM010000012">
    <property type="protein sequence ID" value="KAK2835799.1"/>
    <property type="molecule type" value="Genomic_DNA"/>
</dbReference>
<dbReference type="Gene3D" id="1.25.40.20">
    <property type="entry name" value="Ankyrin repeat-containing domain"/>
    <property type="match status" value="6"/>
</dbReference>
<feature type="repeat" description="ANK" evidence="3">
    <location>
        <begin position="409"/>
        <end position="438"/>
    </location>
</feature>
<gene>
    <name evidence="5" type="ORF">Q5P01_016283</name>
</gene>
<dbReference type="SUPFAM" id="SSF47986">
    <property type="entry name" value="DEATH domain"/>
    <property type="match status" value="1"/>
</dbReference>
<dbReference type="PROSITE" id="PS50209">
    <property type="entry name" value="CARD"/>
    <property type="match status" value="1"/>
</dbReference>
<feature type="repeat" description="ANK" evidence="3">
    <location>
        <begin position="673"/>
        <end position="705"/>
    </location>
</feature>
<dbReference type="Pfam" id="PF00023">
    <property type="entry name" value="Ank"/>
    <property type="match status" value="3"/>
</dbReference>
<keyword evidence="6" id="KW-1185">Reference proteome</keyword>
<keyword evidence="2 3" id="KW-0040">ANK repeat</keyword>
<feature type="repeat" description="ANK" evidence="3">
    <location>
        <begin position="347"/>
        <end position="375"/>
    </location>
</feature>
<dbReference type="PANTHER" id="PTHR24198:SF165">
    <property type="entry name" value="ANKYRIN REPEAT-CONTAINING PROTEIN-RELATED"/>
    <property type="match status" value="1"/>
</dbReference>
<dbReference type="Proteomes" id="UP001187415">
    <property type="component" value="Unassembled WGS sequence"/>
</dbReference>
<proteinExistence type="predicted"/>
<dbReference type="InterPro" id="IPR002110">
    <property type="entry name" value="Ankyrin_rpt"/>
</dbReference>
<dbReference type="PROSITE" id="PS50088">
    <property type="entry name" value="ANK_REPEAT"/>
    <property type="match status" value="14"/>
</dbReference>
<reference evidence="5" key="1">
    <citation type="submission" date="2023-07" db="EMBL/GenBank/DDBJ databases">
        <title>Chromosome-level Genome Assembly of Striped Snakehead (Channa striata).</title>
        <authorList>
            <person name="Liu H."/>
        </authorList>
    </citation>
    <scope>NUCLEOTIDE SEQUENCE</scope>
    <source>
        <strain evidence="5">Gz</strain>
        <tissue evidence="5">Muscle</tissue>
    </source>
</reference>
<dbReference type="GO" id="GO:0005737">
    <property type="term" value="C:cytoplasm"/>
    <property type="evidence" value="ECO:0007669"/>
    <property type="project" value="TreeGrafter"/>
</dbReference>
<feature type="domain" description="CARD" evidence="4">
    <location>
        <begin position="17"/>
        <end position="89"/>
    </location>
</feature>
<feature type="repeat" description="ANK" evidence="3">
    <location>
        <begin position="706"/>
        <end position="738"/>
    </location>
</feature>
<feature type="repeat" description="ANK" evidence="3">
    <location>
        <begin position="605"/>
        <end position="637"/>
    </location>
</feature>
<dbReference type="CDD" id="cd01671">
    <property type="entry name" value="CARD"/>
    <property type="match status" value="1"/>
</dbReference>
<dbReference type="SMART" id="SM00248">
    <property type="entry name" value="ANK"/>
    <property type="match status" value="15"/>
</dbReference>
<feature type="repeat" description="ANK" evidence="3">
    <location>
        <begin position="538"/>
        <end position="570"/>
    </location>
</feature>
<dbReference type="SUPFAM" id="SSF48403">
    <property type="entry name" value="Ankyrin repeat"/>
    <property type="match status" value="2"/>
</dbReference>
<dbReference type="AlphaFoldDB" id="A0AA88MDA2"/>
<feature type="repeat" description="ANK" evidence="3">
    <location>
        <begin position="216"/>
        <end position="248"/>
    </location>
</feature>
<feature type="repeat" description="ANK" evidence="3">
    <location>
        <begin position="314"/>
        <end position="346"/>
    </location>
</feature>
<dbReference type="PROSITE" id="PS50297">
    <property type="entry name" value="ANK_REP_REGION"/>
    <property type="match status" value="13"/>
</dbReference>
<evidence type="ECO:0000313" key="6">
    <source>
        <dbReference type="Proteomes" id="UP001187415"/>
    </source>
</evidence>
<dbReference type="Pfam" id="PF00619">
    <property type="entry name" value="CARD"/>
    <property type="match status" value="1"/>
</dbReference>
<protein>
    <recommendedName>
        <fullName evidence="4">CARD domain-containing protein</fullName>
    </recommendedName>
</protein>
<dbReference type="InterPro" id="IPR036770">
    <property type="entry name" value="Ankyrin_rpt-contain_sf"/>
</dbReference>
<evidence type="ECO:0000256" key="2">
    <source>
        <dbReference type="ARBA" id="ARBA00023043"/>
    </source>
</evidence>
<feature type="repeat" description="ANK" evidence="3">
    <location>
        <begin position="249"/>
        <end position="281"/>
    </location>
</feature>
<dbReference type="InterPro" id="IPR011029">
    <property type="entry name" value="DEATH-like_dom_sf"/>
</dbReference>
<dbReference type="PANTHER" id="PTHR24198">
    <property type="entry name" value="ANKYRIN REPEAT AND PROTEIN KINASE DOMAIN-CONTAINING PROTEIN"/>
    <property type="match status" value="1"/>
</dbReference>
<organism evidence="5 6">
    <name type="scientific">Channa striata</name>
    <name type="common">Snakehead murrel</name>
    <name type="synonym">Ophicephalus striatus</name>
    <dbReference type="NCBI Taxonomy" id="64152"/>
    <lineage>
        <taxon>Eukaryota</taxon>
        <taxon>Metazoa</taxon>
        <taxon>Chordata</taxon>
        <taxon>Craniata</taxon>
        <taxon>Vertebrata</taxon>
        <taxon>Euteleostomi</taxon>
        <taxon>Actinopterygii</taxon>
        <taxon>Neopterygii</taxon>
        <taxon>Teleostei</taxon>
        <taxon>Neoteleostei</taxon>
        <taxon>Acanthomorphata</taxon>
        <taxon>Anabantaria</taxon>
        <taxon>Anabantiformes</taxon>
        <taxon>Channoidei</taxon>
        <taxon>Channidae</taxon>
        <taxon>Channa</taxon>
    </lineage>
</organism>
<keyword evidence="1" id="KW-0677">Repeat</keyword>
<feature type="repeat" description="ANK" evidence="3">
    <location>
        <begin position="472"/>
        <end position="504"/>
    </location>
</feature>
<sequence>MCNILKDFDAQAASNYKNPYAVDVIRTKRRDLVYGILHTDVLLDLLIREGVMTANKRSTILTIRTRSDQNARVLDILEASGERACRKFFHPCLTLAEPDLYRQIKTYVESVNKCVQDTRRQLIGYLLERETEGLDKITDKIVPQTHEKSQSLFTTEETKIIRPKKKHSIFVPIENLENKPPQSLLEHLIHRIATDGELVLLEELKDIDINTVNSSNHSFLLHAAAEQGHLSVTEFLLQKGARLDKQDDEGHTALHKASSRGHTEIIRTLVNAGAPMYTRDLQGKTPIHLATENDKWQSVKVLVKEEAKQTESHSQDTFLHMAAMEDNWKMAEGLLQAGAAVDAINNHQKTALFYAVTRNNEKTVNVLLNAGANVDYDVLNEAIKLNQESILRLLLDSASGALSEKVLGSALFSAVRLNHKEVVAALIDSGANVNMRDQQGYTPLLLSAELRHADVFSMLAAKRAKLDATLSDLTSALHLAAHGGSVPIVETLLEKGINPNIPGPGAQTPLHLAALSNRSNLVGLLVKAGAQVNAAAHDGLTPLHLASQQSHTDTVIQLLQAKADPGIKDRLGRTALHWAASSHEQSCVVDLLLSANADPNTSDNDKRTPLHLAAMDGKLDAVVSLVSHKAKGGAKDMDGSTPLHYAAAGGHASVISALLQSLNNKGIEERNAWRKTPLHVAAEKGHDSVAVLLLEAGAKINTTDHSKDTPLHCAARGGHQEVVKMLLGWGQDRHMGQKKKADLQATNNVGKTPLQVAENGDTAEHEKITTLLKRKMFLIK</sequence>